<keyword evidence="3" id="KW-0969">Cilium</keyword>
<feature type="compositionally biased region" description="Polar residues" evidence="1">
    <location>
        <begin position="1"/>
        <end position="33"/>
    </location>
</feature>
<feature type="region of interest" description="Disordered" evidence="1">
    <location>
        <begin position="334"/>
        <end position="424"/>
    </location>
</feature>
<dbReference type="Pfam" id="PF02120">
    <property type="entry name" value="Flg_hook"/>
    <property type="match status" value="1"/>
</dbReference>
<feature type="compositionally biased region" description="Gly residues" evidence="1">
    <location>
        <begin position="371"/>
        <end position="390"/>
    </location>
</feature>
<keyword evidence="3" id="KW-0966">Cell projection</keyword>
<evidence type="ECO:0000313" key="4">
    <source>
        <dbReference type="Proteomes" id="UP000320593"/>
    </source>
</evidence>
<keyword evidence="3" id="KW-0282">Flagellum</keyword>
<reference evidence="3 4" key="1">
    <citation type="submission" date="2019-07" db="EMBL/GenBank/DDBJ databases">
        <title>Genomic Encyclopedia of Archaeal and Bacterial Type Strains, Phase II (KMG-II): from individual species to whole genera.</title>
        <authorList>
            <person name="Goeker M."/>
        </authorList>
    </citation>
    <scope>NUCLEOTIDE SEQUENCE [LARGE SCALE GENOMIC DNA]</scope>
    <source>
        <strain evidence="3 4">ATCC BAA-252</strain>
    </source>
</reference>
<dbReference type="CDD" id="cd17470">
    <property type="entry name" value="T3SS_Flik_C"/>
    <property type="match status" value="1"/>
</dbReference>
<accession>A0A562TJH1</accession>
<gene>
    <name evidence="3" type="ORF">JM93_00452</name>
</gene>
<dbReference type="RefSeq" id="WP_145340425.1">
    <property type="nucleotide sequence ID" value="NZ_SMLY01000087.1"/>
</dbReference>
<dbReference type="OrthoDB" id="7676733at2"/>
<evidence type="ECO:0000313" key="3">
    <source>
        <dbReference type="EMBL" id="TWI92900.1"/>
    </source>
</evidence>
<dbReference type="InterPro" id="IPR021136">
    <property type="entry name" value="Flagellar_hook_control-like_C"/>
</dbReference>
<comment type="caution">
    <text evidence="3">The sequence shown here is derived from an EMBL/GenBank/DDBJ whole genome shotgun (WGS) entry which is preliminary data.</text>
</comment>
<name>A0A562TJH1_9HYPH</name>
<keyword evidence="4" id="KW-1185">Reference proteome</keyword>
<feature type="compositionally biased region" description="Basic and acidic residues" evidence="1">
    <location>
        <begin position="414"/>
        <end position="424"/>
    </location>
</feature>
<dbReference type="Gene3D" id="3.30.750.140">
    <property type="match status" value="1"/>
</dbReference>
<dbReference type="AlphaFoldDB" id="A0A562TJH1"/>
<evidence type="ECO:0000256" key="1">
    <source>
        <dbReference type="SAM" id="MobiDB-lite"/>
    </source>
</evidence>
<feature type="compositionally biased region" description="Low complexity" evidence="1">
    <location>
        <begin position="160"/>
        <end position="178"/>
    </location>
</feature>
<feature type="compositionally biased region" description="Low complexity" evidence="1">
    <location>
        <begin position="350"/>
        <end position="370"/>
    </location>
</feature>
<dbReference type="EMBL" id="VLLF01000001">
    <property type="protein sequence ID" value="TWI92900.1"/>
    <property type="molecule type" value="Genomic_DNA"/>
</dbReference>
<evidence type="ECO:0000259" key="2">
    <source>
        <dbReference type="Pfam" id="PF02120"/>
    </source>
</evidence>
<feature type="region of interest" description="Disordered" evidence="1">
    <location>
        <begin position="1"/>
        <end position="119"/>
    </location>
</feature>
<feature type="compositionally biased region" description="Polar residues" evidence="1">
    <location>
        <begin position="53"/>
        <end position="62"/>
    </location>
</feature>
<feature type="region of interest" description="Disordered" evidence="1">
    <location>
        <begin position="160"/>
        <end position="193"/>
    </location>
</feature>
<feature type="compositionally biased region" description="Polar residues" evidence="1">
    <location>
        <begin position="70"/>
        <end position="89"/>
    </location>
</feature>
<dbReference type="InterPro" id="IPR038610">
    <property type="entry name" value="FliK-like_C_sf"/>
</dbReference>
<dbReference type="Proteomes" id="UP000320593">
    <property type="component" value="Unassembled WGS sequence"/>
</dbReference>
<sequence length="424" mass="43694">MTINNSVLMQTLRNSANPNAGGSKGDINTSLGDQESAFLDLMKGLAKGKTDQPVGQKSTASEGKTDGEQDNASAKKTKGKTAQSKTEGLTEQLDGGATKNDVKAGDAHGAKQAGGSAESAIDRIAQALAATGQSAVRVEAAAGQKTKGQAQAQSGAAQTLAAAMSAAKAGSGEAASGQTAKGQTGGDGKTDLFSKFAVNPETVRDGSAAKSEKSGKVQVDIGSVKVLKQETHFAPTLRLSPVQQVGDAVSSFLKQQVTEMRASASPFAIKSEGPVLKTLEIQLQPIELGTVKVSLKMVGDQVEVSLRASNPQTVELLKQDRQLLDQMLRATGHKPDAITIQGADDRPVAQSPTSSSSQNTQSGQGDSQFGNGQGTYGGQNGQRGGEAGGQRGDDRFGQIMSGQENGSEFGEEVSDVRQDDNIYL</sequence>
<feature type="domain" description="Flagellar hook-length control protein-like C-terminal" evidence="2">
    <location>
        <begin position="272"/>
        <end position="342"/>
    </location>
</feature>
<protein>
    <submittedName>
        <fullName evidence="3">Flagellar hook-length control protein FliK</fullName>
    </submittedName>
</protein>
<feature type="compositionally biased region" description="Basic and acidic residues" evidence="1">
    <location>
        <begin position="100"/>
        <end position="109"/>
    </location>
</feature>
<organism evidence="3 4">
    <name type="scientific">Roseibium hamelinense</name>
    <dbReference type="NCBI Taxonomy" id="150831"/>
    <lineage>
        <taxon>Bacteria</taxon>
        <taxon>Pseudomonadati</taxon>
        <taxon>Pseudomonadota</taxon>
        <taxon>Alphaproteobacteria</taxon>
        <taxon>Hyphomicrobiales</taxon>
        <taxon>Stappiaceae</taxon>
        <taxon>Roseibium</taxon>
    </lineage>
</organism>
<proteinExistence type="predicted"/>